<dbReference type="Proteomes" id="UP001368270">
    <property type="component" value="Unassembled WGS sequence"/>
</dbReference>
<comment type="caution">
    <text evidence="2">The sequence shown here is derived from an EMBL/GenBank/DDBJ whole genome shotgun (WGS) entry which is preliminary data.</text>
</comment>
<dbReference type="RefSeq" id="WP_339403700.1">
    <property type="nucleotide sequence ID" value="NZ_JBBGAZ010000005.1"/>
</dbReference>
<organism evidence="2 3">
    <name type="scientific">Cognatishimia coralii</name>
    <dbReference type="NCBI Taxonomy" id="3083254"/>
    <lineage>
        <taxon>Bacteria</taxon>
        <taxon>Pseudomonadati</taxon>
        <taxon>Pseudomonadota</taxon>
        <taxon>Alphaproteobacteria</taxon>
        <taxon>Rhodobacterales</taxon>
        <taxon>Paracoccaceae</taxon>
        <taxon>Cognatishimia</taxon>
    </lineage>
</organism>
<evidence type="ECO:0000256" key="1">
    <source>
        <dbReference type="SAM" id="SignalP"/>
    </source>
</evidence>
<sequence length="134" mass="15263">MPQVFVFFLCFLISLASLVNARAKCTFPAEAIDPESWLDSSKVDPITCMLSNTGHANDCGNQDQLDPDRVVTFFEIFNELVEDEVFDSCHVSIMWLRHMGDITWTEQMQMAPTGRTASDIKQNEIRKIMRDALN</sequence>
<reference evidence="2 3" key="1">
    <citation type="submission" date="2024-03" db="EMBL/GenBank/DDBJ databases">
        <title>Cognatishimia coralii sp. nov., a marine bacterium isolated from coral surrounding seawater.</title>
        <authorList>
            <person name="Liu X."/>
            <person name="Liu S."/>
            <person name="Sun H."/>
            <person name="Zhang Y."/>
        </authorList>
    </citation>
    <scope>NUCLEOTIDE SEQUENCE [LARGE SCALE GENOMIC DNA]</scope>
    <source>
        <strain evidence="2 3">D5M38</strain>
    </source>
</reference>
<name>A0ABU8QHG5_9RHOB</name>
<feature type="chain" id="PRO_5046631053" evidence="1">
    <location>
        <begin position="22"/>
        <end position="134"/>
    </location>
</feature>
<proteinExistence type="predicted"/>
<protein>
    <submittedName>
        <fullName evidence="2">Uncharacterized protein</fullName>
    </submittedName>
</protein>
<gene>
    <name evidence="2" type="ORF">WG622_11450</name>
</gene>
<keyword evidence="1" id="KW-0732">Signal</keyword>
<evidence type="ECO:0000313" key="3">
    <source>
        <dbReference type="Proteomes" id="UP001368270"/>
    </source>
</evidence>
<accession>A0ABU8QHG5</accession>
<keyword evidence="3" id="KW-1185">Reference proteome</keyword>
<feature type="signal peptide" evidence="1">
    <location>
        <begin position="1"/>
        <end position="21"/>
    </location>
</feature>
<dbReference type="EMBL" id="JBBGAZ010000005">
    <property type="protein sequence ID" value="MEJ5218862.1"/>
    <property type="molecule type" value="Genomic_DNA"/>
</dbReference>
<evidence type="ECO:0000313" key="2">
    <source>
        <dbReference type="EMBL" id="MEJ5218862.1"/>
    </source>
</evidence>